<dbReference type="Gene3D" id="1.10.443.10">
    <property type="entry name" value="Intergrase catalytic core"/>
    <property type="match status" value="1"/>
</dbReference>
<organism evidence="5 6">
    <name type="scientific">Nitrospira defluvii</name>
    <dbReference type="NCBI Taxonomy" id="330214"/>
    <lineage>
        <taxon>Bacteria</taxon>
        <taxon>Pseudomonadati</taxon>
        <taxon>Nitrospirota</taxon>
        <taxon>Nitrospiria</taxon>
        <taxon>Nitrospirales</taxon>
        <taxon>Nitrospiraceae</taxon>
        <taxon>Nitrospira</taxon>
    </lineage>
</organism>
<gene>
    <name evidence="5" type="ORF">NSPZN2_40693</name>
</gene>
<keyword evidence="3" id="KW-0233">DNA recombination</keyword>
<evidence type="ECO:0000313" key="5">
    <source>
        <dbReference type="EMBL" id="CAE6779702.1"/>
    </source>
</evidence>
<sequence length="444" mass="51034">MGMIYRRKKRDPTTGTLAEQGPYWMKYYVEGRPIQESTRTSDKDRAKRILKIKEGEIAAGLYRGPNIDRISYEDLAALVRQDYELNKRKTGRRVNEYQNHLEPYFRKMRVSAITTERIKGYIVKRQGEGAANGTINRETGFLKRMFRMGFQQTPQLVARVPHIPQLKEYNIRSGFFEHEDFLALRGALPDYAQVAATLAYYSGMRMGEVCSLQWRQINWTEGKLFLQAQDTKTNTPRVLYLTGDLYRVLLAWKTRCDLKWPGCPWICHRGGIRLQSLKHSWRKACERVGLGGMVKDEKKKHLVWVGRIPHDFRRTAVRNMVRAGVPEKVAMSISGHKTRSVFDRYNIVNERDLEQAARSLSAYFERQTVTLTVTLAELRGESSGSVSRQPVDSSVEFMELARGIEPPTGGLQIRWSSVFKPIANAAPRAYFDAMDAAFLCFEGV</sequence>
<evidence type="ECO:0000256" key="2">
    <source>
        <dbReference type="ARBA" id="ARBA00023125"/>
    </source>
</evidence>
<dbReference type="PANTHER" id="PTHR30349:SF41">
    <property type="entry name" value="INTEGRASE_RECOMBINASE PROTEIN MJ0367-RELATED"/>
    <property type="match status" value="1"/>
</dbReference>
<evidence type="ECO:0000256" key="1">
    <source>
        <dbReference type="ARBA" id="ARBA00008857"/>
    </source>
</evidence>
<dbReference type="PANTHER" id="PTHR30349">
    <property type="entry name" value="PHAGE INTEGRASE-RELATED"/>
    <property type="match status" value="1"/>
</dbReference>
<dbReference type="PROSITE" id="PS51898">
    <property type="entry name" value="TYR_RECOMBINASE"/>
    <property type="match status" value="1"/>
</dbReference>
<dbReference type="Pfam" id="PF00589">
    <property type="entry name" value="Phage_integrase"/>
    <property type="match status" value="1"/>
</dbReference>
<dbReference type="InterPro" id="IPR002104">
    <property type="entry name" value="Integrase_catalytic"/>
</dbReference>
<keyword evidence="6" id="KW-1185">Reference proteome</keyword>
<keyword evidence="2" id="KW-0238">DNA-binding</keyword>
<evidence type="ECO:0000313" key="6">
    <source>
        <dbReference type="Proteomes" id="UP000675880"/>
    </source>
</evidence>
<dbReference type="EMBL" id="CAJNBJ010000017">
    <property type="protein sequence ID" value="CAE6779702.1"/>
    <property type="molecule type" value="Genomic_DNA"/>
</dbReference>
<dbReference type="InterPro" id="IPR050090">
    <property type="entry name" value="Tyrosine_recombinase_XerCD"/>
</dbReference>
<dbReference type="CDD" id="cd00796">
    <property type="entry name" value="INT_Rci_Hp1_C"/>
    <property type="match status" value="1"/>
</dbReference>
<dbReference type="InterPro" id="IPR011010">
    <property type="entry name" value="DNA_brk_join_enz"/>
</dbReference>
<comment type="similarity">
    <text evidence="1">Belongs to the 'phage' integrase family.</text>
</comment>
<dbReference type="InterPro" id="IPR010998">
    <property type="entry name" value="Integrase_recombinase_N"/>
</dbReference>
<dbReference type="Proteomes" id="UP000675880">
    <property type="component" value="Unassembled WGS sequence"/>
</dbReference>
<comment type="caution">
    <text evidence="5">The sequence shown here is derived from an EMBL/GenBank/DDBJ whole genome shotgun (WGS) entry which is preliminary data.</text>
</comment>
<evidence type="ECO:0000256" key="3">
    <source>
        <dbReference type="ARBA" id="ARBA00023172"/>
    </source>
</evidence>
<accession>A0ABN7M1R5</accession>
<dbReference type="InterPro" id="IPR013762">
    <property type="entry name" value="Integrase-like_cat_sf"/>
</dbReference>
<reference evidence="5 6" key="1">
    <citation type="submission" date="2021-02" db="EMBL/GenBank/DDBJ databases">
        <authorList>
            <person name="Han P."/>
        </authorList>
    </citation>
    <scope>NUCLEOTIDE SEQUENCE [LARGE SCALE GENOMIC DNA]</scope>
    <source>
        <strain evidence="5">Candidatus Nitrospira sp. ZN2</strain>
    </source>
</reference>
<evidence type="ECO:0000259" key="4">
    <source>
        <dbReference type="PROSITE" id="PS51898"/>
    </source>
</evidence>
<feature type="domain" description="Tyr recombinase" evidence="4">
    <location>
        <begin position="171"/>
        <end position="358"/>
    </location>
</feature>
<dbReference type="RefSeq" id="WP_213043477.1">
    <property type="nucleotide sequence ID" value="NZ_CAJNBJ010000017.1"/>
</dbReference>
<proteinExistence type="inferred from homology"/>
<protein>
    <submittedName>
        <fullName evidence="5">Phage integrase</fullName>
    </submittedName>
</protein>
<name>A0ABN7M1R5_9BACT</name>
<dbReference type="Gene3D" id="1.10.150.130">
    <property type="match status" value="1"/>
</dbReference>
<dbReference type="SUPFAM" id="SSF56349">
    <property type="entry name" value="DNA breaking-rejoining enzymes"/>
    <property type="match status" value="1"/>
</dbReference>